<keyword evidence="4 5" id="KW-0472">Membrane</keyword>
<dbReference type="PANTHER" id="PTHR23291:SF127">
    <property type="entry name" value="PROTEIN LIFEGUARD 1-LIKE"/>
    <property type="match status" value="1"/>
</dbReference>
<comment type="caution">
    <text evidence="6">The sequence shown here is derived from an EMBL/GenBank/DDBJ whole genome shotgun (WGS) entry which is preliminary data.</text>
</comment>
<feature type="transmembrane region" description="Helical" evidence="5">
    <location>
        <begin position="20"/>
        <end position="42"/>
    </location>
</feature>
<evidence type="ECO:0000256" key="5">
    <source>
        <dbReference type="RuleBase" id="RU004379"/>
    </source>
</evidence>
<accession>A0ABD2PW11</accession>
<keyword evidence="7" id="KW-1185">Reference proteome</keyword>
<dbReference type="AlphaFoldDB" id="A0ABD2PW11"/>
<gene>
    <name evidence="6" type="primary">FAIM2_3</name>
    <name evidence="6" type="ORF">Ciccas_009802</name>
</gene>
<evidence type="ECO:0000313" key="7">
    <source>
        <dbReference type="Proteomes" id="UP001626550"/>
    </source>
</evidence>
<evidence type="ECO:0000256" key="1">
    <source>
        <dbReference type="ARBA" id="ARBA00004141"/>
    </source>
</evidence>
<reference evidence="6 7" key="1">
    <citation type="submission" date="2024-11" db="EMBL/GenBank/DDBJ databases">
        <title>Adaptive evolution of stress response genes in parasites aligns with host niche diversity.</title>
        <authorList>
            <person name="Hahn C."/>
            <person name="Resl P."/>
        </authorList>
    </citation>
    <scope>NUCLEOTIDE SEQUENCE [LARGE SCALE GENOMIC DNA]</scope>
    <source>
        <strain evidence="6">EGGRZ-B1_66</strain>
        <tissue evidence="6">Body</tissue>
    </source>
</reference>
<evidence type="ECO:0000313" key="6">
    <source>
        <dbReference type="EMBL" id="KAL3311615.1"/>
    </source>
</evidence>
<dbReference type="GO" id="GO:0016020">
    <property type="term" value="C:membrane"/>
    <property type="evidence" value="ECO:0007669"/>
    <property type="project" value="UniProtKB-SubCell"/>
</dbReference>
<dbReference type="PANTHER" id="PTHR23291">
    <property type="entry name" value="BAX INHIBITOR-RELATED"/>
    <property type="match status" value="1"/>
</dbReference>
<evidence type="ECO:0000256" key="2">
    <source>
        <dbReference type="ARBA" id="ARBA00022692"/>
    </source>
</evidence>
<keyword evidence="3 5" id="KW-1133">Transmembrane helix</keyword>
<sequence>MAPNDFSPTIDGFFTSLCKFKFNLIVSSLSGVYFVSYFALVCCQSVRRGFPMNFVCLGLFTASFSVMVGAMTAFMEPYAVLIAVGITVLIVMTITFLAACTPIDFTKCYFLLAVAGIVFFFFGIAIMIVMFVAPQHFKVLHLVYCAIGVLLFSLYLAFDTQRILGGKHIELSEEDYVDGALQLYVDIMQIFIYVLQLVQAAREN</sequence>
<feature type="transmembrane region" description="Helical" evidence="5">
    <location>
        <begin position="80"/>
        <end position="101"/>
    </location>
</feature>
<protein>
    <submittedName>
        <fullName evidence="6">Fas apoptotic inhibitory molecule 2</fullName>
    </submittedName>
</protein>
<feature type="transmembrane region" description="Helical" evidence="5">
    <location>
        <begin position="108"/>
        <end position="133"/>
    </location>
</feature>
<name>A0ABD2PW11_9PLAT</name>
<dbReference type="InterPro" id="IPR006214">
    <property type="entry name" value="Bax_inhibitor_1-related"/>
</dbReference>
<keyword evidence="2 5" id="KW-0812">Transmembrane</keyword>
<dbReference type="Proteomes" id="UP001626550">
    <property type="component" value="Unassembled WGS sequence"/>
</dbReference>
<dbReference type="EMBL" id="JBJKFK010002109">
    <property type="protein sequence ID" value="KAL3311615.1"/>
    <property type="molecule type" value="Genomic_DNA"/>
</dbReference>
<feature type="transmembrane region" description="Helical" evidence="5">
    <location>
        <begin position="54"/>
        <end position="74"/>
    </location>
</feature>
<evidence type="ECO:0000256" key="3">
    <source>
        <dbReference type="ARBA" id="ARBA00022989"/>
    </source>
</evidence>
<organism evidence="6 7">
    <name type="scientific">Cichlidogyrus casuarinus</name>
    <dbReference type="NCBI Taxonomy" id="1844966"/>
    <lineage>
        <taxon>Eukaryota</taxon>
        <taxon>Metazoa</taxon>
        <taxon>Spiralia</taxon>
        <taxon>Lophotrochozoa</taxon>
        <taxon>Platyhelminthes</taxon>
        <taxon>Monogenea</taxon>
        <taxon>Monopisthocotylea</taxon>
        <taxon>Dactylogyridea</taxon>
        <taxon>Ancyrocephalidae</taxon>
        <taxon>Cichlidogyrus</taxon>
    </lineage>
</organism>
<evidence type="ECO:0000256" key="4">
    <source>
        <dbReference type="ARBA" id="ARBA00023136"/>
    </source>
</evidence>
<dbReference type="Pfam" id="PF01027">
    <property type="entry name" value="Bax1-I"/>
    <property type="match status" value="1"/>
</dbReference>
<comment type="subcellular location">
    <subcellularLocation>
        <location evidence="1">Membrane</location>
        <topology evidence="1">Multi-pass membrane protein</topology>
    </subcellularLocation>
</comment>
<comment type="similarity">
    <text evidence="5">Belongs to the BI1 family.</text>
</comment>
<feature type="transmembrane region" description="Helical" evidence="5">
    <location>
        <begin position="139"/>
        <end position="158"/>
    </location>
</feature>
<proteinExistence type="inferred from homology"/>